<dbReference type="Proteomes" id="UP001596035">
    <property type="component" value="Unassembled WGS sequence"/>
</dbReference>
<organism evidence="2 3">
    <name type="scientific">Streptomyces atrovirens</name>
    <dbReference type="NCBI Taxonomy" id="285556"/>
    <lineage>
        <taxon>Bacteria</taxon>
        <taxon>Bacillati</taxon>
        <taxon>Actinomycetota</taxon>
        <taxon>Actinomycetes</taxon>
        <taxon>Kitasatosporales</taxon>
        <taxon>Streptomycetaceae</taxon>
        <taxon>Streptomyces</taxon>
    </lineage>
</organism>
<reference evidence="3" key="1">
    <citation type="journal article" date="2019" name="Int. J. Syst. Evol. Microbiol.">
        <title>The Global Catalogue of Microorganisms (GCM) 10K type strain sequencing project: providing services to taxonomists for standard genome sequencing and annotation.</title>
        <authorList>
            <consortium name="The Broad Institute Genomics Platform"/>
            <consortium name="The Broad Institute Genome Sequencing Center for Infectious Disease"/>
            <person name="Wu L."/>
            <person name="Ma J."/>
        </authorList>
    </citation>
    <scope>NUCLEOTIDE SEQUENCE [LARGE SCALE GENOMIC DNA]</scope>
    <source>
        <strain evidence="3">CGMCC 4.7131</strain>
    </source>
</reference>
<dbReference type="EMBL" id="JBHSKN010000011">
    <property type="protein sequence ID" value="MFC5240866.1"/>
    <property type="molecule type" value="Genomic_DNA"/>
</dbReference>
<protein>
    <recommendedName>
        <fullName evidence="4">AG2 protein</fullName>
    </recommendedName>
</protein>
<gene>
    <name evidence="2" type="ORF">ACFPWV_13235</name>
</gene>
<evidence type="ECO:0008006" key="4">
    <source>
        <dbReference type="Google" id="ProtNLM"/>
    </source>
</evidence>
<dbReference type="RefSeq" id="WP_344558001.1">
    <property type="nucleotide sequence ID" value="NZ_BAAATG010000010.1"/>
</dbReference>
<name>A0ABW0DQ15_9ACTN</name>
<feature type="coiled-coil region" evidence="1">
    <location>
        <begin position="619"/>
        <end position="646"/>
    </location>
</feature>
<evidence type="ECO:0000313" key="3">
    <source>
        <dbReference type="Proteomes" id="UP001596035"/>
    </source>
</evidence>
<keyword evidence="1" id="KW-0175">Coiled coil</keyword>
<proteinExistence type="predicted"/>
<accession>A0ABW0DQ15</accession>
<comment type="caution">
    <text evidence="2">The sequence shown here is derived from an EMBL/GenBank/DDBJ whole genome shotgun (WGS) entry which is preliminary data.</text>
</comment>
<evidence type="ECO:0000256" key="1">
    <source>
        <dbReference type="SAM" id="Coils"/>
    </source>
</evidence>
<sequence length="681" mass="74836">MTTDLGALTTAAEQWDGMAGEFAEQEKAYRRDVHGISMGTGWAGLSADAANRRFDITLQQFQYAQTEAKAVAALLRDAHTQFVELRGRLKSARQDAVDAGMKVSESGRVSFDIERLPEESRRAVRQDPGYLEAVQSWQERIDKAVRDVTDADTGVRIALQAVVTDSGVTVGGKGFNGEAKGDIEKYEGEAAEKALERLRKGERLSDKELAELERTFRDNGDDPEFSRTLLAGLGAEGTIRLTNELNDLIHVWGDGRVDHYTKIETGLAHALASATRDTGSPWYEGWREDMREAGVARYGTDAQGARLDKAVGYQSLVTLMQKGDGYAPDMLGDLTDDMIAAEKKDPGIWRLKHEYNGERGGWFANDPVDGMLGLMSRNPAAAADYLSSEEHMKYLMKERDWEVTLHEREGMKVTTYTRGVDGDSRVGFGAALQAAATGIDPSDENARYVEHTEQNEAVLKSALTTLAGQGDDFPPSLREPMANILVNHGDTVHTAMSEVAVARSPLDQTDLFEVTKQISKDQDAYGTLNGGLNQAMVTDFHADTRPDSTESLVRAGRTVGFLEEARTQAQGDPEVAEFAAKPLIDEAISYIPVVSDKAQQGFDYVTGMWLEDEQKRIDNQRVESNIEVAESRNRQLMALVDEWKEAREGEFDGAYDAQNTIDTAAGRGEAKGRDVSGVEPK</sequence>
<evidence type="ECO:0000313" key="2">
    <source>
        <dbReference type="EMBL" id="MFC5240866.1"/>
    </source>
</evidence>
<keyword evidence="3" id="KW-1185">Reference proteome</keyword>